<evidence type="ECO:0000313" key="2">
    <source>
        <dbReference type="Proteomes" id="UP001195914"/>
    </source>
</evidence>
<evidence type="ECO:0000313" key="1">
    <source>
        <dbReference type="EMBL" id="KAK1936354.1"/>
    </source>
</evidence>
<keyword evidence="2" id="KW-1185">Reference proteome</keyword>
<organism evidence="1 2">
    <name type="scientific">Babesia divergens</name>
    <dbReference type="NCBI Taxonomy" id="32595"/>
    <lineage>
        <taxon>Eukaryota</taxon>
        <taxon>Sar</taxon>
        <taxon>Alveolata</taxon>
        <taxon>Apicomplexa</taxon>
        <taxon>Aconoidasida</taxon>
        <taxon>Piroplasmida</taxon>
        <taxon>Babesiidae</taxon>
        <taxon>Babesia</taxon>
    </lineage>
</organism>
<protein>
    <submittedName>
        <fullName evidence="1">Uncharacterized protein</fullName>
    </submittedName>
</protein>
<comment type="caution">
    <text evidence="1">The sequence shown here is derived from an EMBL/GenBank/DDBJ whole genome shotgun (WGS) entry which is preliminary data.</text>
</comment>
<reference evidence="1" key="2">
    <citation type="submission" date="2021-05" db="EMBL/GenBank/DDBJ databases">
        <authorList>
            <person name="Pain A."/>
        </authorList>
    </citation>
    <scope>NUCLEOTIDE SEQUENCE</scope>
    <source>
        <strain evidence="1">1802A</strain>
    </source>
</reference>
<name>A0AAD9LI80_BABDI</name>
<proteinExistence type="predicted"/>
<reference evidence="1" key="1">
    <citation type="journal article" date="2014" name="Nucleic Acids Res.">
        <title>The evolutionary dynamics of variant antigen genes in Babesia reveal a history of genomic innovation underlying host-parasite interaction.</title>
        <authorList>
            <person name="Jackson A.P."/>
            <person name="Otto T.D."/>
            <person name="Darby A."/>
            <person name="Ramaprasad A."/>
            <person name="Xia D."/>
            <person name="Echaide I.E."/>
            <person name="Farber M."/>
            <person name="Gahlot S."/>
            <person name="Gamble J."/>
            <person name="Gupta D."/>
            <person name="Gupta Y."/>
            <person name="Jackson L."/>
            <person name="Malandrin L."/>
            <person name="Malas T.B."/>
            <person name="Moussa E."/>
            <person name="Nair M."/>
            <person name="Reid A.J."/>
            <person name="Sanders M."/>
            <person name="Sharma J."/>
            <person name="Tracey A."/>
            <person name="Quail M.A."/>
            <person name="Weir W."/>
            <person name="Wastling J.M."/>
            <person name="Hall N."/>
            <person name="Willadsen P."/>
            <person name="Lingelbach K."/>
            <person name="Shiels B."/>
            <person name="Tait A."/>
            <person name="Berriman M."/>
            <person name="Allred D.R."/>
            <person name="Pain A."/>
        </authorList>
    </citation>
    <scope>NUCLEOTIDE SEQUENCE</scope>
    <source>
        <strain evidence="1">1802A</strain>
    </source>
</reference>
<dbReference type="EMBL" id="JAHBMH010000044">
    <property type="protein sequence ID" value="KAK1936354.1"/>
    <property type="molecule type" value="Genomic_DNA"/>
</dbReference>
<accession>A0AAD9LI80</accession>
<dbReference type="Proteomes" id="UP001195914">
    <property type="component" value="Unassembled WGS sequence"/>
</dbReference>
<sequence>MTHKVSVGRGNRHTSPKYGSFRVKFSALSLASNACQLFGKSRHLTSEKSEYANSEADYHELDGKYQCSGDTSPCFVTFSVKVYYKERSVGDGWQLCSTVETKPILARFEEKSSGMSTCLLRHTERVPLFLDSSISSATFSDGKGPTGDHYSSSFDLACVSSPTLCRGSNHLLESHRFKVALGVAIIRSGKVIYVGHGCRALRAIDLFGKRISMEIYGDSCNKNDHSLDVVSNACVFFDIHVKYVQWVPCTEHCRLFHDFPEQSKSHRSCDLPGSPLDPDDINHSTPLQRDIVPVTAPVLGLTADMWDEGDRETTSDEDFQPESQTSTFIDDVRYKSPPWIPAGPPSSLAKPSVKSSVYVGSDPKYRISVLDINNLSSNLNHAKVTKTRYKMPSKAYSQDIGEVHVVEEGAAVTLPGAVPEVEHVVEAPSPLESREEPEEASANDNGNGFFTDLLRTVFGGDDEGPTEAAPRLEESIENVGLIELPLEVPERSIDIKKLVKRGAQESKVSCLLKIGYETDVSLGPSMLTSIRSPLTQLVDRLSDIVSLNDQRLCIRSIFLKPNDLGLFIFTVRIPEDQAYDLAYTKKALERFSNLPSNAISEVAFLLDIVSSQGDCGIDQGHLKGCLEDIKLDCGMRINHVDMGSTINLVNVFNNGASCEPRFPLRKFCSDTALYSDPLLFKPVEGVGDVGHLRYASARDPNSVDTWMTTIKRILLSDTNSDLIQITSPRTAMPIHIDQNWVFLLKQLLYNIKTDRGFYQADEAVKFIWPTL</sequence>
<dbReference type="AlphaFoldDB" id="A0AAD9LI80"/>
<gene>
    <name evidence="1" type="ORF">X943_002926</name>
</gene>